<reference evidence="7" key="1">
    <citation type="journal article" date="2020" name="Cell">
        <title>Large-Scale Comparative Analyses of Tick Genomes Elucidate Their Genetic Diversity and Vector Capacities.</title>
        <authorList>
            <consortium name="Tick Genome and Microbiome Consortium (TIGMIC)"/>
            <person name="Jia N."/>
            <person name="Wang J."/>
            <person name="Shi W."/>
            <person name="Du L."/>
            <person name="Sun Y."/>
            <person name="Zhan W."/>
            <person name="Jiang J.F."/>
            <person name="Wang Q."/>
            <person name="Zhang B."/>
            <person name="Ji P."/>
            <person name="Bell-Sakyi L."/>
            <person name="Cui X.M."/>
            <person name="Yuan T.T."/>
            <person name="Jiang B.G."/>
            <person name="Yang W.F."/>
            <person name="Lam T.T."/>
            <person name="Chang Q.C."/>
            <person name="Ding S.J."/>
            <person name="Wang X.J."/>
            <person name="Zhu J.G."/>
            <person name="Ruan X.D."/>
            <person name="Zhao L."/>
            <person name="Wei J.T."/>
            <person name="Ye R.Z."/>
            <person name="Que T.C."/>
            <person name="Du C.H."/>
            <person name="Zhou Y.H."/>
            <person name="Cheng J.X."/>
            <person name="Dai P.F."/>
            <person name="Guo W.B."/>
            <person name="Han X.H."/>
            <person name="Huang E.J."/>
            <person name="Li L.F."/>
            <person name="Wei W."/>
            <person name="Gao Y.C."/>
            <person name="Liu J.Z."/>
            <person name="Shao H.Z."/>
            <person name="Wang X."/>
            <person name="Wang C.C."/>
            <person name="Yang T.C."/>
            <person name="Huo Q.B."/>
            <person name="Li W."/>
            <person name="Chen H.Y."/>
            <person name="Chen S.E."/>
            <person name="Zhou L.G."/>
            <person name="Ni X.B."/>
            <person name="Tian J.H."/>
            <person name="Sheng Y."/>
            <person name="Liu T."/>
            <person name="Pan Y.S."/>
            <person name="Xia L.Y."/>
            <person name="Li J."/>
            <person name="Zhao F."/>
            <person name="Cao W.C."/>
        </authorList>
    </citation>
    <scope>NUCLEOTIDE SEQUENCE</scope>
    <source>
        <strain evidence="7">Rmic-2018</strain>
    </source>
</reference>
<dbReference type="SUPFAM" id="SSF50677">
    <property type="entry name" value="ValRS/IleRS/LeuRS editing domain"/>
    <property type="match status" value="1"/>
</dbReference>
<keyword evidence="5" id="KW-0648">Protein biosynthesis</keyword>
<dbReference type="GO" id="GO:0004823">
    <property type="term" value="F:leucine-tRNA ligase activity"/>
    <property type="evidence" value="ECO:0007669"/>
    <property type="project" value="InterPro"/>
</dbReference>
<keyword evidence="4" id="KW-0067">ATP-binding</keyword>
<comment type="caution">
    <text evidence="7">The sequence shown here is derived from an EMBL/GenBank/DDBJ whole genome shotgun (WGS) entry which is preliminary data.</text>
</comment>
<dbReference type="Gene3D" id="3.90.740.10">
    <property type="entry name" value="Valyl/Leucyl/Isoleucyl-tRNA synthetase, editing domain"/>
    <property type="match status" value="1"/>
</dbReference>
<keyword evidence="2" id="KW-0436">Ligase</keyword>
<evidence type="ECO:0000256" key="4">
    <source>
        <dbReference type="ARBA" id="ARBA00022840"/>
    </source>
</evidence>
<dbReference type="GO" id="GO:0006429">
    <property type="term" value="P:leucyl-tRNA aminoacylation"/>
    <property type="evidence" value="ECO:0007669"/>
    <property type="project" value="InterPro"/>
</dbReference>
<organism evidence="7 8">
    <name type="scientific">Rhipicephalus microplus</name>
    <name type="common">Cattle tick</name>
    <name type="synonym">Boophilus microplus</name>
    <dbReference type="NCBI Taxonomy" id="6941"/>
    <lineage>
        <taxon>Eukaryota</taxon>
        <taxon>Metazoa</taxon>
        <taxon>Ecdysozoa</taxon>
        <taxon>Arthropoda</taxon>
        <taxon>Chelicerata</taxon>
        <taxon>Arachnida</taxon>
        <taxon>Acari</taxon>
        <taxon>Parasitiformes</taxon>
        <taxon>Ixodida</taxon>
        <taxon>Ixodoidea</taxon>
        <taxon>Ixodidae</taxon>
        <taxon>Rhipicephalinae</taxon>
        <taxon>Rhipicephalus</taxon>
        <taxon>Boophilus</taxon>
    </lineage>
</organism>
<protein>
    <submittedName>
        <fullName evidence="7">Uncharacterized protein</fullName>
    </submittedName>
</protein>
<gene>
    <name evidence="7" type="ORF">HPB51_020465</name>
</gene>
<evidence type="ECO:0000313" key="7">
    <source>
        <dbReference type="EMBL" id="KAH8019654.1"/>
    </source>
</evidence>
<dbReference type="GO" id="GO:0005524">
    <property type="term" value="F:ATP binding"/>
    <property type="evidence" value="ECO:0007669"/>
    <property type="project" value="UniProtKB-KW"/>
</dbReference>
<dbReference type="InterPro" id="IPR009008">
    <property type="entry name" value="Val/Leu/Ile-tRNA-synth_edit"/>
</dbReference>
<reference evidence="7" key="2">
    <citation type="submission" date="2021-09" db="EMBL/GenBank/DDBJ databases">
        <authorList>
            <person name="Jia N."/>
            <person name="Wang J."/>
            <person name="Shi W."/>
            <person name="Du L."/>
            <person name="Sun Y."/>
            <person name="Zhan W."/>
            <person name="Jiang J."/>
            <person name="Wang Q."/>
            <person name="Zhang B."/>
            <person name="Ji P."/>
            <person name="Sakyi L.B."/>
            <person name="Cui X."/>
            <person name="Yuan T."/>
            <person name="Jiang B."/>
            <person name="Yang W."/>
            <person name="Lam T.T.-Y."/>
            <person name="Chang Q."/>
            <person name="Ding S."/>
            <person name="Wang X."/>
            <person name="Zhu J."/>
            <person name="Ruan X."/>
            <person name="Zhao L."/>
            <person name="Wei J."/>
            <person name="Que T."/>
            <person name="Du C."/>
            <person name="Cheng J."/>
            <person name="Dai P."/>
            <person name="Han X."/>
            <person name="Huang E."/>
            <person name="Gao Y."/>
            <person name="Liu J."/>
            <person name="Shao H."/>
            <person name="Ye R."/>
            <person name="Li L."/>
            <person name="Wei W."/>
            <person name="Wang X."/>
            <person name="Wang C."/>
            <person name="Huo Q."/>
            <person name="Li W."/>
            <person name="Guo W."/>
            <person name="Chen H."/>
            <person name="Chen S."/>
            <person name="Zhou L."/>
            <person name="Zhou L."/>
            <person name="Ni X."/>
            <person name="Tian J."/>
            <person name="Zhou Y."/>
            <person name="Sheng Y."/>
            <person name="Liu T."/>
            <person name="Pan Y."/>
            <person name="Xia L."/>
            <person name="Li J."/>
            <person name="Zhao F."/>
            <person name="Cao W."/>
        </authorList>
    </citation>
    <scope>NUCLEOTIDE SEQUENCE</scope>
    <source>
        <strain evidence="7">Rmic-2018</strain>
        <tissue evidence="7">Larvae</tissue>
    </source>
</reference>
<keyword evidence="6" id="KW-0030">Aminoacyl-tRNA synthetase</keyword>
<dbReference type="InterPro" id="IPR004493">
    <property type="entry name" value="Leu-tRNA-synth_Ia_arc/euk"/>
</dbReference>
<comment type="similarity">
    <text evidence="1">Belongs to the class-I aminoacyl-tRNA synthetase family.</text>
</comment>
<dbReference type="GO" id="GO:0002161">
    <property type="term" value="F:aminoacyl-tRNA deacylase activity"/>
    <property type="evidence" value="ECO:0007669"/>
    <property type="project" value="InterPro"/>
</dbReference>
<proteinExistence type="inferred from homology"/>
<dbReference type="Proteomes" id="UP000821866">
    <property type="component" value="Chromosome 8"/>
</dbReference>
<evidence type="ECO:0000256" key="1">
    <source>
        <dbReference type="ARBA" id="ARBA00005594"/>
    </source>
</evidence>
<keyword evidence="3" id="KW-0547">Nucleotide-binding</keyword>
<accession>A0A9J6DCU3</accession>
<evidence type="ECO:0000256" key="3">
    <source>
        <dbReference type="ARBA" id="ARBA00022741"/>
    </source>
</evidence>
<sequence>MDYVAFELKNGDVFVCTYRTALNMSYQGFTTDNGKIKVLVNIKGQDLIGLGLSSPLTCHKIIYTLPMLNIKEDKGTGVETSVPSDSPDDYATLRDLKNKELLWQKYGVADNTVLPFDPVPIVEAPGYGSLSAVEVCDELKIQS</sequence>
<evidence type="ECO:0000256" key="5">
    <source>
        <dbReference type="ARBA" id="ARBA00022917"/>
    </source>
</evidence>
<dbReference type="PANTHER" id="PTHR45794">
    <property type="entry name" value="LEUCYL-TRNA SYNTHETASE"/>
    <property type="match status" value="1"/>
</dbReference>
<evidence type="ECO:0000313" key="8">
    <source>
        <dbReference type="Proteomes" id="UP000821866"/>
    </source>
</evidence>
<keyword evidence="8" id="KW-1185">Reference proteome</keyword>
<name>A0A9J6DCU3_RHIMP</name>
<dbReference type="EMBL" id="JABSTU010000010">
    <property type="protein sequence ID" value="KAH8019654.1"/>
    <property type="molecule type" value="Genomic_DNA"/>
</dbReference>
<dbReference type="VEuPathDB" id="VectorBase:LOC119163559"/>
<dbReference type="AlphaFoldDB" id="A0A9J6DCU3"/>
<evidence type="ECO:0000256" key="6">
    <source>
        <dbReference type="ARBA" id="ARBA00023146"/>
    </source>
</evidence>
<dbReference type="PANTHER" id="PTHR45794:SF1">
    <property type="entry name" value="LEUCINE--TRNA LIGASE, CYTOPLASMIC"/>
    <property type="match status" value="1"/>
</dbReference>
<evidence type="ECO:0000256" key="2">
    <source>
        <dbReference type="ARBA" id="ARBA00022598"/>
    </source>
</evidence>